<dbReference type="EMBL" id="CM044703">
    <property type="protein sequence ID" value="KAI5672919.1"/>
    <property type="molecule type" value="Genomic_DNA"/>
</dbReference>
<reference evidence="2" key="1">
    <citation type="journal article" date="2023" name="Nat. Plants">
        <title>Single-cell RNA sequencing provides a high-resolution roadmap for understanding the multicellular compartmentation of specialized metabolism.</title>
        <authorList>
            <person name="Sun S."/>
            <person name="Shen X."/>
            <person name="Li Y."/>
            <person name="Li Y."/>
            <person name="Wang S."/>
            <person name="Li R."/>
            <person name="Zhang H."/>
            <person name="Shen G."/>
            <person name="Guo B."/>
            <person name="Wei J."/>
            <person name="Xu J."/>
            <person name="St-Pierre B."/>
            <person name="Chen S."/>
            <person name="Sun C."/>
        </authorList>
    </citation>
    <scope>NUCLEOTIDE SEQUENCE [LARGE SCALE GENOMIC DNA]</scope>
</reference>
<protein>
    <submittedName>
        <fullName evidence="1">Uncharacterized protein</fullName>
    </submittedName>
</protein>
<evidence type="ECO:0000313" key="2">
    <source>
        <dbReference type="Proteomes" id="UP001060085"/>
    </source>
</evidence>
<organism evidence="1 2">
    <name type="scientific">Catharanthus roseus</name>
    <name type="common">Madagascar periwinkle</name>
    <name type="synonym">Vinca rosea</name>
    <dbReference type="NCBI Taxonomy" id="4058"/>
    <lineage>
        <taxon>Eukaryota</taxon>
        <taxon>Viridiplantae</taxon>
        <taxon>Streptophyta</taxon>
        <taxon>Embryophyta</taxon>
        <taxon>Tracheophyta</taxon>
        <taxon>Spermatophyta</taxon>
        <taxon>Magnoliopsida</taxon>
        <taxon>eudicotyledons</taxon>
        <taxon>Gunneridae</taxon>
        <taxon>Pentapetalae</taxon>
        <taxon>asterids</taxon>
        <taxon>lamiids</taxon>
        <taxon>Gentianales</taxon>
        <taxon>Apocynaceae</taxon>
        <taxon>Rauvolfioideae</taxon>
        <taxon>Vinceae</taxon>
        <taxon>Catharanthinae</taxon>
        <taxon>Catharanthus</taxon>
    </lineage>
</organism>
<comment type="caution">
    <text evidence="1">The sequence shown here is derived from an EMBL/GenBank/DDBJ whole genome shotgun (WGS) entry which is preliminary data.</text>
</comment>
<keyword evidence="2" id="KW-1185">Reference proteome</keyword>
<gene>
    <name evidence="1" type="ORF">M9H77_13283</name>
</gene>
<accession>A0ACC0BJP4</accession>
<name>A0ACC0BJP4_CATRO</name>
<evidence type="ECO:0000313" key="1">
    <source>
        <dbReference type="EMBL" id="KAI5672919.1"/>
    </source>
</evidence>
<sequence length="219" mass="25217">MRSSRRARFSSSSASTLTYTFLNHDHSIPEAQSKITQIPIQSPSDDPSSAPIPIAVHLPPPNRRADEAAVRIQSAYRSYLVRNLVKKISTVNSETNYWERLIQRQETVDAVRSSERERIKINEALMRLLFRLDSVPGVDPTVRELRRHVSHRIVGLQEILDAICDARVENWDGFLRDWDDVVARIEKEACEERGGGHEMERFCAEHLGFSCLQRFLRDH</sequence>
<dbReference type="Proteomes" id="UP001060085">
    <property type="component" value="Linkage Group LG03"/>
</dbReference>
<proteinExistence type="predicted"/>